<dbReference type="SUPFAM" id="SSF47413">
    <property type="entry name" value="lambda repressor-like DNA-binding domains"/>
    <property type="match status" value="1"/>
</dbReference>
<dbReference type="AlphaFoldDB" id="A0A7X1E4D0"/>
<sequence>MNLREIAKIAGVSHSTVSRALRNNPHISKSTRERIQKLAIEHGYRPHPTVSKLMAQLPHIKKQARSTLALITCWKNWKDVHFLQQIFKGISERAESLGYSLEEFSLHQYEMSTQRLNGVLRTRNIEGAIILPFGRDHREIELDWEHLASVYIGRFLSHPAINRVSTSYYSNMFALLNQLKSLGYQRIALALTSEMRLRSEDAYIAAYAAYQREFPPDQRIPVLVTTSKPDPDSPEARYGTVRYASKFDPETSVRWLKEFRADALICNSSPTRNALSIGGLRVPEDLGYASLDCSENEPAISGIDQLPEKLGSAAVDMVTAHLHRNDFGIPQSPKILTLPGHWHEGETAVQQG</sequence>
<dbReference type="PROSITE" id="PS50932">
    <property type="entry name" value="HTH_LACI_2"/>
    <property type="match status" value="1"/>
</dbReference>
<dbReference type="RefSeq" id="WP_185692568.1">
    <property type="nucleotide sequence ID" value="NZ_JACHVA010000078.1"/>
</dbReference>
<evidence type="ECO:0000256" key="3">
    <source>
        <dbReference type="ARBA" id="ARBA00023125"/>
    </source>
</evidence>
<dbReference type="PANTHER" id="PTHR30146">
    <property type="entry name" value="LACI-RELATED TRANSCRIPTIONAL REPRESSOR"/>
    <property type="match status" value="1"/>
</dbReference>
<dbReference type="SMART" id="SM00354">
    <property type="entry name" value="HTH_LACI"/>
    <property type="match status" value="1"/>
</dbReference>
<keyword evidence="4" id="KW-0804">Transcription</keyword>
<evidence type="ECO:0000259" key="5">
    <source>
        <dbReference type="PROSITE" id="PS50932"/>
    </source>
</evidence>
<keyword evidence="1" id="KW-0678">Repressor</keyword>
<accession>A0A7X1E4D0</accession>
<reference evidence="6 7" key="1">
    <citation type="submission" date="2020-07" db="EMBL/GenBank/DDBJ databases">
        <authorList>
            <person name="Feng X."/>
        </authorList>
    </citation>
    <scope>NUCLEOTIDE SEQUENCE [LARGE SCALE GENOMIC DNA]</scope>
    <source>
        <strain evidence="6 7">JCM14086</strain>
    </source>
</reference>
<evidence type="ECO:0000256" key="2">
    <source>
        <dbReference type="ARBA" id="ARBA00023015"/>
    </source>
</evidence>
<dbReference type="GO" id="GO:0003700">
    <property type="term" value="F:DNA-binding transcription factor activity"/>
    <property type="evidence" value="ECO:0007669"/>
    <property type="project" value="TreeGrafter"/>
</dbReference>
<dbReference type="EMBL" id="JACHVA010000078">
    <property type="protein sequence ID" value="MBC2601863.1"/>
    <property type="molecule type" value="Genomic_DNA"/>
</dbReference>
<comment type="caution">
    <text evidence="6">The sequence shown here is derived from an EMBL/GenBank/DDBJ whole genome shotgun (WGS) entry which is preliminary data.</text>
</comment>
<dbReference type="InterPro" id="IPR046335">
    <property type="entry name" value="LacI/GalR-like_sensor"/>
</dbReference>
<dbReference type="PROSITE" id="PS00356">
    <property type="entry name" value="HTH_LACI_1"/>
    <property type="match status" value="1"/>
</dbReference>
<dbReference type="InterPro" id="IPR028082">
    <property type="entry name" value="Peripla_BP_I"/>
</dbReference>
<dbReference type="Proteomes" id="UP000525652">
    <property type="component" value="Unassembled WGS sequence"/>
</dbReference>
<evidence type="ECO:0000256" key="4">
    <source>
        <dbReference type="ARBA" id="ARBA00023163"/>
    </source>
</evidence>
<keyword evidence="2" id="KW-0805">Transcription regulation</keyword>
<protein>
    <submittedName>
        <fullName evidence="6">LacI family DNA-binding transcriptional regulator</fullName>
    </submittedName>
</protein>
<gene>
    <name evidence="6" type="ORF">H5P30_08735</name>
</gene>
<dbReference type="Pfam" id="PF00356">
    <property type="entry name" value="LacI"/>
    <property type="match status" value="1"/>
</dbReference>
<proteinExistence type="predicted"/>
<dbReference type="Gene3D" id="3.40.50.2300">
    <property type="match status" value="2"/>
</dbReference>
<evidence type="ECO:0000313" key="7">
    <source>
        <dbReference type="Proteomes" id="UP000525652"/>
    </source>
</evidence>
<dbReference type="CDD" id="cd01392">
    <property type="entry name" value="HTH_LacI"/>
    <property type="match status" value="1"/>
</dbReference>
<dbReference type="SUPFAM" id="SSF53822">
    <property type="entry name" value="Periplasmic binding protein-like I"/>
    <property type="match status" value="1"/>
</dbReference>
<name>A0A7X1E4D0_9BACT</name>
<dbReference type="Pfam" id="PF13377">
    <property type="entry name" value="Peripla_BP_3"/>
    <property type="match status" value="1"/>
</dbReference>
<dbReference type="InterPro" id="IPR010982">
    <property type="entry name" value="Lambda_DNA-bd_dom_sf"/>
</dbReference>
<keyword evidence="3 6" id="KW-0238">DNA-binding</keyword>
<keyword evidence="7" id="KW-1185">Reference proteome</keyword>
<evidence type="ECO:0000313" key="6">
    <source>
        <dbReference type="EMBL" id="MBC2601863.1"/>
    </source>
</evidence>
<dbReference type="Gene3D" id="1.10.260.40">
    <property type="entry name" value="lambda repressor-like DNA-binding domains"/>
    <property type="match status" value="1"/>
</dbReference>
<feature type="domain" description="HTH lacI-type" evidence="5">
    <location>
        <begin position="1"/>
        <end position="55"/>
    </location>
</feature>
<dbReference type="PANTHER" id="PTHR30146:SF148">
    <property type="entry name" value="HTH-TYPE TRANSCRIPTIONAL REPRESSOR PURR-RELATED"/>
    <property type="match status" value="1"/>
</dbReference>
<organism evidence="6 7">
    <name type="scientific">Puniceicoccus vermicola</name>
    <dbReference type="NCBI Taxonomy" id="388746"/>
    <lineage>
        <taxon>Bacteria</taxon>
        <taxon>Pseudomonadati</taxon>
        <taxon>Verrucomicrobiota</taxon>
        <taxon>Opitutia</taxon>
        <taxon>Puniceicoccales</taxon>
        <taxon>Puniceicoccaceae</taxon>
        <taxon>Puniceicoccus</taxon>
    </lineage>
</organism>
<dbReference type="InterPro" id="IPR000843">
    <property type="entry name" value="HTH_LacI"/>
</dbReference>
<dbReference type="GO" id="GO:0000976">
    <property type="term" value="F:transcription cis-regulatory region binding"/>
    <property type="evidence" value="ECO:0007669"/>
    <property type="project" value="TreeGrafter"/>
</dbReference>
<evidence type="ECO:0000256" key="1">
    <source>
        <dbReference type="ARBA" id="ARBA00022491"/>
    </source>
</evidence>